<dbReference type="GO" id="GO:0004497">
    <property type="term" value="F:monooxygenase activity"/>
    <property type="evidence" value="ECO:0007669"/>
    <property type="project" value="UniProtKB-KW"/>
</dbReference>
<evidence type="ECO:0000256" key="7">
    <source>
        <dbReference type="ARBA" id="ARBA00023002"/>
    </source>
</evidence>
<reference evidence="12" key="1">
    <citation type="submission" date="2022-12" db="EMBL/GenBank/DDBJ databases">
        <title>Draft genome assemblies for two species of Escallonia (Escalloniales).</title>
        <authorList>
            <person name="Chanderbali A."/>
            <person name="Dervinis C."/>
            <person name="Anghel I."/>
            <person name="Soltis D."/>
            <person name="Soltis P."/>
            <person name="Zapata F."/>
        </authorList>
    </citation>
    <scope>NUCLEOTIDE SEQUENCE</scope>
    <source>
        <strain evidence="12">UCBG92.1500</strain>
        <tissue evidence="12">Leaf</tissue>
    </source>
</reference>
<evidence type="ECO:0000256" key="11">
    <source>
        <dbReference type="SAM" id="Phobius"/>
    </source>
</evidence>
<name>A0AA88U3V6_9ASTE</name>
<dbReference type="PRINTS" id="PR00463">
    <property type="entry name" value="EP450I"/>
</dbReference>
<dbReference type="PANTHER" id="PTHR47947:SF26">
    <property type="entry name" value="CYTOCHROME P450"/>
    <property type="match status" value="1"/>
</dbReference>
<evidence type="ECO:0000313" key="12">
    <source>
        <dbReference type="EMBL" id="KAK2969405.1"/>
    </source>
</evidence>
<evidence type="ECO:0000313" key="13">
    <source>
        <dbReference type="Proteomes" id="UP001187471"/>
    </source>
</evidence>
<protein>
    <submittedName>
        <fullName evidence="12">Uncharacterized protein</fullName>
    </submittedName>
</protein>
<evidence type="ECO:0000256" key="10">
    <source>
        <dbReference type="ARBA" id="ARBA00023136"/>
    </source>
</evidence>
<dbReference type="InterPro" id="IPR036396">
    <property type="entry name" value="Cyt_P450_sf"/>
</dbReference>
<dbReference type="PANTHER" id="PTHR47947">
    <property type="entry name" value="CYTOCHROME P450 82C3-RELATED"/>
    <property type="match status" value="1"/>
</dbReference>
<organism evidence="12 13">
    <name type="scientific">Escallonia rubra</name>
    <dbReference type="NCBI Taxonomy" id="112253"/>
    <lineage>
        <taxon>Eukaryota</taxon>
        <taxon>Viridiplantae</taxon>
        <taxon>Streptophyta</taxon>
        <taxon>Embryophyta</taxon>
        <taxon>Tracheophyta</taxon>
        <taxon>Spermatophyta</taxon>
        <taxon>Magnoliopsida</taxon>
        <taxon>eudicotyledons</taxon>
        <taxon>Gunneridae</taxon>
        <taxon>Pentapetalae</taxon>
        <taxon>asterids</taxon>
        <taxon>campanulids</taxon>
        <taxon>Escalloniales</taxon>
        <taxon>Escalloniaceae</taxon>
        <taxon>Escallonia</taxon>
    </lineage>
</organism>
<evidence type="ECO:0000256" key="1">
    <source>
        <dbReference type="ARBA" id="ARBA00001971"/>
    </source>
</evidence>
<dbReference type="InterPro" id="IPR050651">
    <property type="entry name" value="Plant_Cytochrome_P450_Monoox"/>
</dbReference>
<evidence type="ECO:0000256" key="8">
    <source>
        <dbReference type="ARBA" id="ARBA00023004"/>
    </source>
</evidence>
<evidence type="ECO:0000256" key="3">
    <source>
        <dbReference type="ARBA" id="ARBA00022617"/>
    </source>
</evidence>
<dbReference type="GO" id="GO:0016020">
    <property type="term" value="C:membrane"/>
    <property type="evidence" value="ECO:0007669"/>
    <property type="project" value="UniProtKB-SubCell"/>
</dbReference>
<dbReference type="InterPro" id="IPR001128">
    <property type="entry name" value="Cyt_P450"/>
</dbReference>
<gene>
    <name evidence="12" type="ORF">RJ640_020348</name>
</gene>
<keyword evidence="9" id="KW-0503">Monooxygenase</keyword>
<sequence>MDSIFSGAPASIFAFVFSLCSLLWILKVSRRKGSKHDQTPPEAAGAWPVIGHLHLLSGPHMPHVTIASMADKYGPIFTMKLGLHKVLVMSDRNVAKECLNTNDMVFSSRPNATAAEVMGYNYAMFGLGPYGVRTVLAPCAQDSCASDSVQPSP</sequence>
<dbReference type="Gene3D" id="1.10.630.10">
    <property type="entry name" value="Cytochrome P450"/>
    <property type="match status" value="1"/>
</dbReference>
<dbReference type="Pfam" id="PF00067">
    <property type="entry name" value="p450"/>
    <property type="match status" value="1"/>
</dbReference>
<keyword evidence="5" id="KW-0479">Metal-binding</keyword>
<evidence type="ECO:0000256" key="2">
    <source>
        <dbReference type="ARBA" id="ARBA00004370"/>
    </source>
</evidence>
<dbReference type="EMBL" id="JAVXUO010002819">
    <property type="protein sequence ID" value="KAK2969405.1"/>
    <property type="molecule type" value="Genomic_DNA"/>
</dbReference>
<keyword evidence="13" id="KW-1185">Reference proteome</keyword>
<evidence type="ECO:0000256" key="9">
    <source>
        <dbReference type="ARBA" id="ARBA00023033"/>
    </source>
</evidence>
<dbReference type="GO" id="GO:0020037">
    <property type="term" value="F:heme binding"/>
    <property type="evidence" value="ECO:0007669"/>
    <property type="project" value="InterPro"/>
</dbReference>
<dbReference type="SUPFAM" id="SSF48264">
    <property type="entry name" value="Cytochrome P450"/>
    <property type="match status" value="1"/>
</dbReference>
<keyword evidence="8" id="KW-0408">Iron</keyword>
<evidence type="ECO:0000256" key="6">
    <source>
        <dbReference type="ARBA" id="ARBA00022989"/>
    </source>
</evidence>
<keyword evidence="3" id="KW-0349">Heme</keyword>
<dbReference type="GO" id="GO:0016705">
    <property type="term" value="F:oxidoreductase activity, acting on paired donors, with incorporation or reduction of molecular oxygen"/>
    <property type="evidence" value="ECO:0007669"/>
    <property type="project" value="InterPro"/>
</dbReference>
<keyword evidence="7" id="KW-0560">Oxidoreductase</keyword>
<keyword evidence="6 11" id="KW-1133">Transmembrane helix</keyword>
<feature type="transmembrane region" description="Helical" evidence="11">
    <location>
        <begin position="6"/>
        <end position="26"/>
    </location>
</feature>
<comment type="subcellular location">
    <subcellularLocation>
        <location evidence="2">Membrane</location>
    </subcellularLocation>
</comment>
<accession>A0AA88U3V6</accession>
<dbReference type="Proteomes" id="UP001187471">
    <property type="component" value="Unassembled WGS sequence"/>
</dbReference>
<proteinExistence type="predicted"/>
<dbReference type="AlphaFoldDB" id="A0AA88U3V6"/>
<evidence type="ECO:0000256" key="4">
    <source>
        <dbReference type="ARBA" id="ARBA00022692"/>
    </source>
</evidence>
<comment type="caution">
    <text evidence="12">The sequence shown here is derived from an EMBL/GenBank/DDBJ whole genome shotgun (WGS) entry which is preliminary data.</text>
</comment>
<keyword evidence="4 11" id="KW-0812">Transmembrane</keyword>
<keyword evidence="10 11" id="KW-0472">Membrane</keyword>
<dbReference type="GO" id="GO:0005506">
    <property type="term" value="F:iron ion binding"/>
    <property type="evidence" value="ECO:0007669"/>
    <property type="project" value="InterPro"/>
</dbReference>
<dbReference type="InterPro" id="IPR002401">
    <property type="entry name" value="Cyt_P450_E_grp-I"/>
</dbReference>
<evidence type="ECO:0000256" key="5">
    <source>
        <dbReference type="ARBA" id="ARBA00022723"/>
    </source>
</evidence>
<comment type="cofactor">
    <cofactor evidence="1">
        <name>heme</name>
        <dbReference type="ChEBI" id="CHEBI:30413"/>
    </cofactor>
</comment>